<evidence type="ECO:0000259" key="5">
    <source>
        <dbReference type="PROSITE" id="PS50931"/>
    </source>
</evidence>
<dbReference type="EMBL" id="JWLZ01000172">
    <property type="protein sequence ID" value="KHT62726.1"/>
    <property type="molecule type" value="Genomic_DNA"/>
</dbReference>
<dbReference type="PRINTS" id="PR00039">
    <property type="entry name" value="HTHLYSR"/>
</dbReference>
<evidence type="ECO:0000313" key="7">
    <source>
        <dbReference type="Proteomes" id="UP000031278"/>
    </source>
</evidence>
<evidence type="ECO:0000256" key="3">
    <source>
        <dbReference type="ARBA" id="ARBA00023125"/>
    </source>
</evidence>
<reference evidence="6 7" key="1">
    <citation type="submission" date="2014-12" db="EMBL/GenBank/DDBJ databases">
        <title>Genome sequencing of Photobacterium gaetbulicola AD005a.</title>
        <authorList>
            <person name="Adrian T.G.S."/>
            <person name="Chan K.G."/>
        </authorList>
    </citation>
    <scope>NUCLEOTIDE SEQUENCE [LARGE SCALE GENOMIC DNA]</scope>
    <source>
        <strain evidence="6 7">AD005a</strain>
    </source>
</reference>
<dbReference type="Gene3D" id="3.40.190.290">
    <property type="match status" value="1"/>
</dbReference>
<dbReference type="PROSITE" id="PS50931">
    <property type="entry name" value="HTH_LYSR"/>
    <property type="match status" value="1"/>
</dbReference>
<dbReference type="InterPro" id="IPR000847">
    <property type="entry name" value="LysR_HTH_N"/>
</dbReference>
<keyword evidence="3" id="KW-0238">DNA-binding</keyword>
<dbReference type="Pfam" id="PF03466">
    <property type="entry name" value="LysR_substrate"/>
    <property type="match status" value="1"/>
</dbReference>
<dbReference type="AlphaFoldDB" id="A0A0B9GVK9"/>
<dbReference type="PANTHER" id="PTHR30126:SF94">
    <property type="entry name" value="LYSR FAMILY TRANSCRIPTIONAL REGULATOR"/>
    <property type="match status" value="1"/>
</dbReference>
<evidence type="ECO:0000256" key="4">
    <source>
        <dbReference type="ARBA" id="ARBA00023163"/>
    </source>
</evidence>
<dbReference type="RefSeq" id="WP_039464281.1">
    <property type="nucleotide sequence ID" value="NZ_JWLZ01000172.1"/>
</dbReference>
<evidence type="ECO:0000313" key="6">
    <source>
        <dbReference type="EMBL" id="KHT62726.1"/>
    </source>
</evidence>
<dbReference type="SUPFAM" id="SSF53850">
    <property type="entry name" value="Periplasmic binding protein-like II"/>
    <property type="match status" value="1"/>
</dbReference>
<dbReference type="Proteomes" id="UP000031278">
    <property type="component" value="Unassembled WGS sequence"/>
</dbReference>
<keyword evidence="2" id="KW-0805">Transcription regulation</keyword>
<dbReference type="InterPro" id="IPR005119">
    <property type="entry name" value="LysR_subst-bd"/>
</dbReference>
<feature type="domain" description="HTH lysR-type" evidence="5">
    <location>
        <begin position="1"/>
        <end position="58"/>
    </location>
</feature>
<evidence type="ECO:0000256" key="2">
    <source>
        <dbReference type="ARBA" id="ARBA00023015"/>
    </source>
</evidence>
<keyword evidence="4" id="KW-0804">Transcription</keyword>
<accession>A0A0B9GVK9</accession>
<dbReference type="InterPro" id="IPR036390">
    <property type="entry name" value="WH_DNA-bd_sf"/>
</dbReference>
<protein>
    <submittedName>
        <fullName evidence="6">Transcriptional regulator</fullName>
    </submittedName>
</protein>
<comment type="caution">
    <text evidence="6">The sequence shown here is derived from an EMBL/GenBank/DDBJ whole genome shotgun (WGS) entry which is preliminary data.</text>
</comment>
<name>A0A0B9GVK9_9GAMM</name>
<dbReference type="InterPro" id="IPR036388">
    <property type="entry name" value="WH-like_DNA-bd_sf"/>
</dbReference>
<dbReference type="PANTHER" id="PTHR30126">
    <property type="entry name" value="HTH-TYPE TRANSCRIPTIONAL REGULATOR"/>
    <property type="match status" value="1"/>
</dbReference>
<sequence length="281" mass="30549">MLLEGIETLLVLAQEGTMSKAGSRLYLSQSAVSKRIAKLEQRIGKKLIEPDGRRIKLTADARQLITAVEPGFKALKGQIFDQLDVDDRTVIHLACSETLVAGYLAPLMGEYIRQDPYLAISTHHTPIIVERVQAGDAAVGFCAGHLPPQHGLAVTHLFDEPFSVVSHQALAQPPSKLLVNDLKNPANANQASSLQKAGIAPYMEMDSYTAAAQLALSGVAAALVPISIVNTLNIAPHHCHHFPFLDELTRPVQLCYRPNSFQSPRTRRLIETIADSVQLAT</sequence>
<gene>
    <name evidence="6" type="ORF">RJ45_15905</name>
</gene>
<dbReference type="SUPFAM" id="SSF46785">
    <property type="entry name" value="Winged helix' DNA-binding domain"/>
    <property type="match status" value="1"/>
</dbReference>
<evidence type="ECO:0000256" key="1">
    <source>
        <dbReference type="ARBA" id="ARBA00009437"/>
    </source>
</evidence>
<organism evidence="6 7">
    <name type="scientific">Photobacterium gaetbulicola</name>
    <dbReference type="NCBI Taxonomy" id="1295392"/>
    <lineage>
        <taxon>Bacteria</taxon>
        <taxon>Pseudomonadati</taxon>
        <taxon>Pseudomonadota</taxon>
        <taxon>Gammaproteobacteria</taxon>
        <taxon>Vibrionales</taxon>
        <taxon>Vibrionaceae</taxon>
        <taxon>Photobacterium</taxon>
    </lineage>
</organism>
<dbReference type="Gene3D" id="1.10.10.10">
    <property type="entry name" value="Winged helix-like DNA-binding domain superfamily/Winged helix DNA-binding domain"/>
    <property type="match status" value="1"/>
</dbReference>
<dbReference type="GO" id="GO:0000976">
    <property type="term" value="F:transcription cis-regulatory region binding"/>
    <property type="evidence" value="ECO:0007669"/>
    <property type="project" value="TreeGrafter"/>
</dbReference>
<dbReference type="GO" id="GO:0003700">
    <property type="term" value="F:DNA-binding transcription factor activity"/>
    <property type="evidence" value="ECO:0007669"/>
    <property type="project" value="InterPro"/>
</dbReference>
<dbReference type="Pfam" id="PF00126">
    <property type="entry name" value="HTH_1"/>
    <property type="match status" value="1"/>
</dbReference>
<dbReference type="CDD" id="cd05466">
    <property type="entry name" value="PBP2_LTTR_substrate"/>
    <property type="match status" value="1"/>
</dbReference>
<comment type="similarity">
    <text evidence="1">Belongs to the LysR transcriptional regulatory family.</text>
</comment>
<proteinExistence type="inferred from homology"/>